<accession>A0ACC1IZB7</accession>
<comment type="caution">
    <text evidence="1">The sequence shown here is derived from an EMBL/GenBank/DDBJ whole genome shotgun (WGS) entry which is preliminary data.</text>
</comment>
<evidence type="ECO:0000313" key="1">
    <source>
        <dbReference type="EMBL" id="KAJ1931667.1"/>
    </source>
</evidence>
<protein>
    <submittedName>
        <fullName evidence="1">Uncharacterized protein</fullName>
    </submittedName>
</protein>
<reference evidence="1" key="1">
    <citation type="submission" date="2022-07" db="EMBL/GenBank/DDBJ databases">
        <title>Phylogenomic reconstructions and comparative analyses of Kickxellomycotina fungi.</title>
        <authorList>
            <person name="Reynolds N.K."/>
            <person name="Stajich J.E."/>
            <person name="Barry K."/>
            <person name="Grigoriev I.V."/>
            <person name="Crous P."/>
            <person name="Smith M.E."/>
        </authorList>
    </citation>
    <scope>NUCLEOTIDE SEQUENCE</scope>
    <source>
        <strain evidence="1">NRRL 5244</strain>
    </source>
</reference>
<sequence length="62" mass="6638">MFKPKPLTVTKVFTSFKEIALTSGANVSSSNSTAPLPNPAAPGAIDKQLCAFPCRQCRRSRV</sequence>
<name>A0ACC1IZB7_9FUNG</name>
<gene>
    <name evidence="1" type="ORF">FBU59_006635</name>
</gene>
<proteinExistence type="predicted"/>
<dbReference type="EMBL" id="JANBPW010005888">
    <property type="protein sequence ID" value="KAJ1931667.1"/>
    <property type="molecule type" value="Genomic_DNA"/>
</dbReference>
<evidence type="ECO:0000313" key="2">
    <source>
        <dbReference type="Proteomes" id="UP001150603"/>
    </source>
</evidence>
<organism evidence="1 2">
    <name type="scientific">Linderina macrospora</name>
    <dbReference type="NCBI Taxonomy" id="4868"/>
    <lineage>
        <taxon>Eukaryota</taxon>
        <taxon>Fungi</taxon>
        <taxon>Fungi incertae sedis</taxon>
        <taxon>Zoopagomycota</taxon>
        <taxon>Kickxellomycotina</taxon>
        <taxon>Kickxellomycetes</taxon>
        <taxon>Kickxellales</taxon>
        <taxon>Kickxellaceae</taxon>
        <taxon>Linderina</taxon>
    </lineage>
</organism>
<keyword evidence="2" id="KW-1185">Reference proteome</keyword>
<dbReference type="Proteomes" id="UP001150603">
    <property type="component" value="Unassembled WGS sequence"/>
</dbReference>